<dbReference type="InterPro" id="IPR000306">
    <property type="entry name" value="Znf_FYVE"/>
</dbReference>
<dbReference type="PROSITE" id="PS50178">
    <property type="entry name" value="ZF_FYVE"/>
    <property type="match status" value="1"/>
</dbReference>
<keyword evidence="9" id="KW-1185">Reference proteome</keyword>
<dbReference type="SMART" id="SM00064">
    <property type="entry name" value="FYVE"/>
    <property type="match status" value="1"/>
</dbReference>
<dbReference type="CDD" id="cd15731">
    <property type="entry name" value="FYVE_LST2"/>
    <property type="match status" value="1"/>
</dbReference>
<organism evidence="8 9">
    <name type="scientific">Tegillarca granosa</name>
    <name type="common">Malaysian cockle</name>
    <name type="synonym">Anadara granosa</name>
    <dbReference type="NCBI Taxonomy" id="220873"/>
    <lineage>
        <taxon>Eukaryota</taxon>
        <taxon>Metazoa</taxon>
        <taxon>Spiralia</taxon>
        <taxon>Lophotrochozoa</taxon>
        <taxon>Mollusca</taxon>
        <taxon>Bivalvia</taxon>
        <taxon>Autobranchia</taxon>
        <taxon>Pteriomorphia</taxon>
        <taxon>Arcoida</taxon>
        <taxon>Arcoidea</taxon>
        <taxon>Arcidae</taxon>
        <taxon>Tegillarca</taxon>
    </lineage>
</organism>
<evidence type="ECO:0000256" key="2">
    <source>
        <dbReference type="ARBA" id="ARBA00022723"/>
    </source>
</evidence>
<keyword evidence="3 5" id="KW-0863">Zinc-finger</keyword>
<feature type="region of interest" description="Disordered" evidence="6">
    <location>
        <begin position="261"/>
        <end position="324"/>
    </location>
</feature>
<feature type="compositionally biased region" description="Basic residues" evidence="6">
    <location>
        <begin position="425"/>
        <end position="435"/>
    </location>
</feature>
<dbReference type="Pfam" id="PF01363">
    <property type="entry name" value="FYVE"/>
    <property type="match status" value="1"/>
</dbReference>
<evidence type="ECO:0000313" key="9">
    <source>
        <dbReference type="Proteomes" id="UP001217089"/>
    </source>
</evidence>
<evidence type="ECO:0000256" key="5">
    <source>
        <dbReference type="PROSITE-ProRule" id="PRU00091"/>
    </source>
</evidence>
<comment type="similarity">
    <text evidence="1">Belongs to the lst-2 family.</text>
</comment>
<gene>
    <name evidence="8" type="ORF">KUTeg_005178</name>
</gene>
<feature type="region of interest" description="Disordered" evidence="6">
    <location>
        <begin position="418"/>
        <end position="441"/>
    </location>
</feature>
<evidence type="ECO:0000256" key="6">
    <source>
        <dbReference type="SAM" id="MobiDB-lite"/>
    </source>
</evidence>
<dbReference type="Proteomes" id="UP001217089">
    <property type="component" value="Unassembled WGS sequence"/>
</dbReference>
<dbReference type="InterPro" id="IPR051118">
    <property type="entry name" value="LST-2"/>
</dbReference>
<comment type="caution">
    <text evidence="8">The sequence shown here is derived from an EMBL/GenBank/DDBJ whole genome shotgun (WGS) entry which is preliminary data.</text>
</comment>
<dbReference type="Gene3D" id="3.30.40.10">
    <property type="entry name" value="Zinc/RING finger domain, C3HC4 (zinc finger)"/>
    <property type="match status" value="1"/>
</dbReference>
<dbReference type="InterPro" id="IPR017455">
    <property type="entry name" value="Znf_FYVE-rel"/>
</dbReference>
<evidence type="ECO:0000259" key="7">
    <source>
        <dbReference type="PROSITE" id="PS50178"/>
    </source>
</evidence>
<accession>A0ABQ9FJ09</accession>
<feature type="domain" description="FYVE-type" evidence="7">
    <location>
        <begin position="446"/>
        <end position="502"/>
    </location>
</feature>
<evidence type="ECO:0000256" key="3">
    <source>
        <dbReference type="ARBA" id="ARBA00022771"/>
    </source>
</evidence>
<evidence type="ECO:0000256" key="1">
    <source>
        <dbReference type="ARBA" id="ARBA00008755"/>
    </source>
</evidence>
<name>A0ABQ9FJ09_TEGGR</name>
<feature type="compositionally biased region" description="Low complexity" evidence="6">
    <location>
        <begin position="261"/>
        <end position="280"/>
    </location>
</feature>
<proteinExistence type="inferred from homology"/>
<dbReference type="SUPFAM" id="SSF57903">
    <property type="entry name" value="FYVE/PHD zinc finger"/>
    <property type="match status" value="1"/>
</dbReference>
<protein>
    <recommendedName>
        <fullName evidence="7">FYVE-type domain-containing protein</fullName>
    </recommendedName>
</protein>
<dbReference type="InterPro" id="IPR043269">
    <property type="entry name" value="FYVE_LST2"/>
</dbReference>
<reference evidence="8 9" key="1">
    <citation type="submission" date="2022-12" db="EMBL/GenBank/DDBJ databases">
        <title>Chromosome-level genome of Tegillarca granosa.</title>
        <authorList>
            <person name="Kim J."/>
        </authorList>
    </citation>
    <scope>NUCLEOTIDE SEQUENCE [LARGE SCALE GENOMIC DNA]</scope>
    <source>
        <strain evidence="8">Teg-2019</strain>
        <tissue evidence="8">Adductor muscle</tissue>
    </source>
</reference>
<dbReference type="InterPro" id="IPR013083">
    <property type="entry name" value="Znf_RING/FYVE/PHD"/>
</dbReference>
<dbReference type="InterPro" id="IPR011011">
    <property type="entry name" value="Znf_FYVE_PHD"/>
</dbReference>
<feature type="compositionally biased region" description="Polar residues" evidence="6">
    <location>
        <begin position="281"/>
        <end position="290"/>
    </location>
</feature>
<feature type="compositionally biased region" description="Low complexity" evidence="6">
    <location>
        <begin position="291"/>
        <end position="304"/>
    </location>
</feature>
<keyword evidence="2" id="KW-0479">Metal-binding</keyword>
<keyword evidence="4" id="KW-0862">Zinc</keyword>
<sequence>MWKTDSSPLAQFYFADEELNLVAAELDSFDGRKDPERCTALVNRLRSCQDKVLNVIQAIMEEAIPGQRANRDFRVKFPDDVLQENLAGQLWFGAECLAAGSSIMNREIESASMRPLARALTKNLDSLRTLLREQCLRNINSFTERIKESLMIFDKLFAEFELRALTTGLLNQDLIDDCDPALMFTIPRLAIISCACDKSEREHGTVSSDIAEASCSHGNSSNSATGLTHDIVNQKRSSKVDKQLQTAQKVPFERIYCKTGSQYGDSSSSKTKSSDIQSDIPQIQKQQYAESNLSSSVSSCHSNSYEGEWEQESVGTSETSSYNSDCNDDEEIALAISAAELASRNEARSRFRSSSDLIHRLFVCVSGVADQLQTNYAGDLRNILKSVFDIHSSEPYYPSDTRDKSSLINISAAHWRSREGERRSRNQRSHRSRTRINKEPPKWVPDDETSVCTACTVPFTFIRRRHHCRNCGKIFCGRCSYNFVPLPHYGQTKPVRVCNRCFLFQVTPFTVTE</sequence>
<evidence type="ECO:0000313" key="8">
    <source>
        <dbReference type="EMBL" id="KAJ8317274.1"/>
    </source>
</evidence>
<dbReference type="EMBL" id="JARBDR010000246">
    <property type="protein sequence ID" value="KAJ8317274.1"/>
    <property type="molecule type" value="Genomic_DNA"/>
</dbReference>
<feature type="compositionally biased region" description="Polar residues" evidence="6">
    <location>
        <begin position="313"/>
        <end position="324"/>
    </location>
</feature>
<dbReference type="PANTHER" id="PTHR46465">
    <property type="entry name" value="LATERAL SIGNALING TARGET PROTEIN 2 HOMOLOG"/>
    <property type="match status" value="1"/>
</dbReference>
<evidence type="ECO:0000256" key="4">
    <source>
        <dbReference type="ARBA" id="ARBA00022833"/>
    </source>
</evidence>
<dbReference type="PANTHER" id="PTHR46465:SF2">
    <property type="entry name" value="LATERAL SIGNALING TARGET PROTEIN 2 HOMOLOG"/>
    <property type="match status" value="1"/>
</dbReference>